<accession>A0A6J7WZM0</accession>
<gene>
    <name evidence="1" type="ORF">UFOVP244_181</name>
</gene>
<name>A0A6J7WZM0_9CAUD</name>
<protein>
    <submittedName>
        <fullName evidence="1">Uncharacterized protein</fullName>
    </submittedName>
</protein>
<dbReference type="EMBL" id="LR798292">
    <property type="protein sequence ID" value="CAB5221504.1"/>
    <property type="molecule type" value="Genomic_DNA"/>
</dbReference>
<organism evidence="1">
    <name type="scientific">uncultured Caudovirales phage</name>
    <dbReference type="NCBI Taxonomy" id="2100421"/>
    <lineage>
        <taxon>Viruses</taxon>
        <taxon>Duplodnaviria</taxon>
        <taxon>Heunggongvirae</taxon>
        <taxon>Uroviricota</taxon>
        <taxon>Caudoviricetes</taxon>
        <taxon>Peduoviridae</taxon>
        <taxon>Maltschvirus</taxon>
        <taxon>Maltschvirus maltsch</taxon>
    </lineage>
</organism>
<sequence>MNDNYIYLTLENVIGENTGKSYDGTFKVQKYLTNKERSSVSRYLETLCRDIERDTNLILLMQAISHMKVHTAEAPSWWTDSENGLNLMDTEPVFKLYSLLLQAQRPAVKKEEEKTEPVSEKTAS</sequence>
<evidence type="ECO:0000313" key="1">
    <source>
        <dbReference type="EMBL" id="CAB5221504.1"/>
    </source>
</evidence>
<reference evidence="1" key="1">
    <citation type="submission" date="2020-05" db="EMBL/GenBank/DDBJ databases">
        <authorList>
            <person name="Chiriac C."/>
            <person name="Salcher M."/>
            <person name="Ghai R."/>
            <person name="Kavagutti S V."/>
        </authorList>
    </citation>
    <scope>NUCLEOTIDE SEQUENCE</scope>
</reference>
<proteinExistence type="predicted"/>